<dbReference type="AlphaFoldDB" id="A0A0R3VZ39"/>
<reference evidence="3" key="1">
    <citation type="submission" date="2017-02" db="UniProtKB">
        <authorList>
            <consortium name="WormBaseParasite"/>
        </authorList>
    </citation>
    <scope>IDENTIFICATION</scope>
</reference>
<dbReference type="OrthoDB" id="197206at2759"/>
<name>A0A0R3VZ39_TAEAS</name>
<evidence type="ECO:0000313" key="1">
    <source>
        <dbReference type="EMBL" id="VDK25869.1"/>
    </source>
</evidence>
<dbReference type="InterPro" id="IPR012340">
    <property type="entry name" value="NA-bd_OB-fold"/>
</dbReference>
<dbReference type="EMBL" id="UYRS01002552">
    <property type="protein sequence ID" value="VDK25869.1"/>
    <property type="molecule type" value="Genomic_DNA"/>
</dbReference>
<keyword evidence="2" id="KW-1185">Reference proteome</keyword>
<dbReference type="Proteomes" id="UP000282613">
    <property type="component" value="Unassembled WGS sequence"/>
</dbReference>
<evidence type="ECO:0000313" key="2">
    <source>
        <dbReference type="Proteomes" id="UP000282613"/>
    </source>
</evidence>
<accession>A0A0R3VZ39</accession>
<sequence length="59" mass="6365">MGIFVCNLKPVKTRGIESHVVLIRAADANGRVVPLGIESLTDLTLGAMAHNEYTEDLKS</sequence>
<reference evidence="1 2" key="2">
    <citation type="submission" date="2018-11" db="EMBL/GenBank/DDBJ databases">
        <authorList>
            <consortium name="Pathogen Informatics"/>
        </authorList>
    </citation>
    <scope>NUCLEOTIDE SEQUENCE [LARGE SCALE GENOMIC DNA]</scope>
</reference>
<evidence type="ECO:0000313" key="3">
    <source>
        <dbReference type="WBParaSite" id="TASK_0000268301-mRNA-1"/>
    </source>
</evidence>
<gene>
    <name evidence="1" type="ORF">TASK_LOCUS2685</name>
</gene>
<protein>
    <submittedName>
        <fullName evidence="3">tRNA-binding domain-containing protein</fullName>
    </submittedName>
</protein>
<dbReference type="Gene3D" id="2.40.50.140">
    <property type="entry name" value="Nucleic acid-binding proteins"/>
    <property type="match status" value="1"/>
</dbReference>
<dbReference type="WBParaSite" id="TASK_0000268301-mRNA-1">
    <property type="protein sequence ID" value="TASK_0000268301-mRNA-1"/>
    <property type="gene ID" value="TASK_0000268301"/>
</dbReference>
<proteinExistence type="predicted"/>
<organism evidence="3">
    <name type="scientific">Taenia asiatica</name>
    <name type="common">Asian tapeworm</name>
    <dbReference type="NCBI Taxonomy" id="60517"/>
    <lineage>
        <taxon>Eukaryota</taxon>
        <taxon>Metazoa</taxon>
        <taxon>Spiralia</taxon>
        <taxon>Lophotrochozoa</taxon>
        <taxon>Platyhelminthes</taxon>
        <taxon>Cestoda</taxon>
        <taxon>Eucestoda</taxon>
        <taxon>Cyclophyllidea</taxon>
        <taxon>Taeniidae</taxon>
        <taxon>Taenia</taxon>
    </lineage>
</organism>